<dbReference type="PANTHER" id="PTHR47737:SF1">
    <property type="entry name" value="GLYCINE BETAINE_PROLINE BETAINE TRANSPORT SYSTEM PERMEASE PROTEIN PROW"/>
    <property type="match status" value="1"/>
</dbReference>
<feature type="transmembrane region" description="Helical" evidence="8">
    <location>
        <begin position="134"/>
        <end position="152"/>
    </location>
</feature>
<keyword evidence="6 8" id="KW-1133">Transmembrane helix</keyword>
<evidence type="ECO:0000256" key="3">
    <source>
        <dbReference type="ARBA" id="ARBA00022448"/>
    </source>
</evidence>
<evidence type="ECO:0000256" key="7">
    <source>
        <dbReference type="ARBA" id="ARBA00023136"/>
    </source>
</evidence>
<gene>
    <name evidence="10" type="primary">opuAB_3</name>
    <name evidence="10" type="ORF">GALL_507880</name>
</gene>
<dbReference type="AlphaFoldDB" id="A0A1J5PA66"/>
<evidence type="ECO:0000256" key="4">
    <source>
        <dbReference type="ARBA" id="ARBA00022475"/>
    </source>
</evidence>
<organism evidence="10">
    <name type="scientific">mine drainage metagenome</name>
    <dbReference type="NCBI Taxonomy" id="410659"/>
    <lineage>
        <taxon>unclassified sequences</taxon>
        <taxon>metagenomes</taxon>
        <taxon>ecological metagenomes</taxon>
    </lineage>
</organism>
<evidence type="ECO:0000256" key="2">
    <source>
        <dbReference type="ARBA" id="ARBA00004236"/>
    </source>
</evidence>
<dbReference type="CDD" id="cd06261">
    <property type="entry name" value="TM_PBP2"/>
    <property type="match status" value="1"/>
</dbReference>
<dbReference type="EMBL" id="MLJW01005805">
    <property type="protein sequence ID" value="OIQ67632.1"/>
    <property type="molecule type" value="Genomic_DNA"/>
</dbReference>
<keyword evidence="7 8" id="KW-0472">Membrane</keyword>
<dbReference type="InterPro" id="IPR035906">
    <property type="entry name" value="MetI-like_sf"/>
</dbReference>
<accession>A0A1J5PA66</accession>
<name>A0A1J5PA66_9ZZZZ</name>
<dbReference type="SUPFAM" id="SSF161098">
    <property type="entry name" value="MetI-like"/>
    <property type="match status" value="1"/>
</dbReference>
<protein>
    <submittedName>
        <fullName evidence="10">Glycine betaine transport system permease protein OpuAB</fullName>
    </submittedName>
</protein>
<reference evidence="10" key="1">
    <citation type="submission" date="2016-10" db="EMBL/GenBank/DDBJ databases">
        <title>Sequence of Gallionella enrichment culture.</title>
        <authorList>
            <person name="Poehlein A."/>
            <person name="Muehling M."/>
            <person name="Daniel R."/>
        </authorList>
    </citation>
    <scope>NUCLEOTIDE SEQUENCE</scope>
</reference>
<feature type="transmembrane region" description="Helical" evidence="8">
    <location>
        <begin position="20"/>
        <end position="44"/>
    </location>
</feature>
<evidence type="ECO:0000256" key="1">
    <source>
        <dbReference type="ARBA" id="ARBA00004141"/>
    </source>
</evidence>
<evidence type="ECO:0000256" key="5">
    <source>
        <dbReference type="ARBA" id="ARBA00022692"/>
    </source>
</evidence>
<evidence type="ECO:0000259" key="9">
    <source>
        <dbReference type="PROSITE" id="PS50928"/>
    </source>
</evidence>
<keyword evidence="3" id="KW-0813">Transport</keyword>
<comment type="subcellular location">
    <subcellularLocation>
        <location evidence="2">Cell membrane</location>
    </subcellularLocation>
    <subcellularLocation>
        <location evidence="1">Membrane</location>
        <topology evidence="1">Multi-pass membrane protein</topology>
    </subcellularLocation>
</comment>
<dbReference type="PROSITE" id="PS50928">
    <property type="entry name" value="ABC_TM1"/>
    <property type="match status" value="1"/>
</dbReference>
<comment type="caution">
    <text evidence="10">The sequence shown here is derived from an EMBL/GenBank/DDBJ whole genome shotgun (WGS) entry which is preliminary data.</text>
</comment>
<evidence type="ECO:0000256" key="8">
    <source>
        <dbReference type="SAM" id="Phobius"/>
    </source>
</evidence>
<dbReference type="GO" id="GO:0043190">
    <property type="term" value="C:ATP-binding cassette (ABC) transporter complex"/>
    <property type="evidence" value="ECO:0007669"/>
    <property type="project" value="TreeGrafter"/>
</dbReference>
<dbReference type="GO" id="GO:0015226">
    <property type="term" value="F:carnitine transmembrane transporter activity"/>
    <property type="evidence" value="ECO:0007669"/>
    <property type="project" value="TreeGrafter"/>
</dbReference>
<dbReference type="GO" id="GO:0005275">
    <property type="term" value="F:amine transmembrane transporter activity"/>
    <property type="evidence" value="ECO:0007669"/>
    <property type="project" value="TreeGrafter"/>
</dbReference>
<sequence>MRVDRIMRPILDAGQVMPAFVYLVPFLGLFGATRFTAIMAAVVYASPAAIKLVADGIRGVPETITEAAISAGSSTWQLITKVQLPTARRAIALAINQGLIYVLAMVVVGGLVGAGGLGYLVVAGFAQENLKGKGLAAGVAIVVLGILIDRITQAIADRRDLHAKAAGS</sequence>
<keyword evidence="5 8" id="KW-0812">Transmembrane</keyword>
<dbReference type="Gene3D" id="1.10.3720.10">
    <property type="entry name" value="MetI-like"/>
    <property type="match status" value="1"/>
</dbReference>
<feature type="domain" description="ABC transmembrane type-1" evidence="9">
    <location>
        <begin position="1"/>
        <end position="152"/>
    </location>
</feature>
<evidence type="ECO:0000256" key="6">
    <source>
        <dbReference type="ARBA" id="ARBA00022989"/>
    </source>
</evidence>
<evidence type="ECO:0000313" key="10">
    <source>
        <dbReference type="EMBL" id="OIQ67632.1"/>
    </source>
</evidence>
<feature type="transmembrane region" description="Helical" evidence="8">
    <location>
        <begin position="98"/>
        <end position="122"/>
    </location>
</feature>
<keyword evidence="4" id="KW-1003">Cell membrane</keyword>
<proteinExistence type="predicted"/>
<dbReference type="GO" id="GO:0015871">
    <property type="term" value="P:choline transport"/>
    <property type="evidence" value="ECO:0007669"/>
    <property type="project" value="TreeGrafter"/>
</dbReference>
<dbReference type="Pfam" id="PF00528">
    <property type="entry name" value="BPD_transp_1"/>
    <property type="match status" value="1"/>
</dbReference>
<dbReference type="GO" id="GO:0031460">
    <property type="term" value="P:glycine betaine transport"/>
    <property type="evidence" value="ECO:0007669"/>
    <property type="project" value="TreeGrafter"/>
</dbReference>
<dbReference type="InterPro" id="IPR000515">
    <property type="entry name" value="MetI-like"/>
</dbReference>
<dbReference type="PANTHER" id="PTHR47737">
    <property type="entry name" value="GLYCINE BETAINE/PROLINE BETAINE TRANSPORT SYSTEM PERMEASE PROTEIN PROW"/>
    <property type="match status" value="1"/>
</dbReference>